<keyword evidence="9" id="KW-1185">Reference proteome</keyword>
<evidence type="ECO:0000256" key="2">
    <source>
        <dbReference type="ARBA" id="ARBA00022771"/>
    </source>
</evidence>
<evidence type="ECO:0000256" key="5">
    <source>
        <dbReference type="PROSITE-ProRule" id="PRU00309"/>
    </source>
</evidence>
<feature type="compositionally biased region" description="Low complexity" evidence="6">
    <location>
        <begin position="236"/>
        <end position="246"/>
    </location>
</feature>
<accession>A0ABM1XXJ1</accession>
<dbReference type="GeneID" id="134284438"/>
<keyword evidence="1" id="KW-0479">Metal-binding</keyword>
<reference evidence="9" key="1">
    <citation type="journal article" date="2015" name="Proc. Natl. Acad. Sci. U.S.A.">
        <title>Genome sequence of the Asian Tiger mosquito, Aedes albopictus, reveals insights into its biology, genetics, and evolution.</title>
        <authorList>
            <person name="Chen X.G."/>
            <person name="Jiang X."/>
            <person name="Gu J."/>
            <person name="Xu M."/>
            <person name="Wu Y."/>
            <person name="Deng Y."/>
            <person name="Zhang C."/>
            <person name="Bonizzoni M."/>
            <person name="Dermauw W."/>
            <person name="Vontas J."/>
            <person name="Armbruster P."/>
            <person name="Huang X."/>
            <person name="Yang Y."/>
            <person name="Zhang H."/>
            <person name="He W."/>
            <person name="Peng H."/>
            <person name="Liu Y."/>
            <person name="Wu K."/>
            <person name="Chen J."/>
            <person name="Lirakis M."/>
            <person name="Topalis P."/>
            <person name="Van Leeuwen T."/>
            <person name="Hall A.B."/>
            <person name="Jiang X."/>
            <person name="Thorpe C."/>
            <person name="Mueller R.L."/>
            <person name="Sun C."/>
            <person name="Waterhouse R.M."/>
            <person name="Yan G."/>
            <person name="Tu Z.J."/>
            <person name="Fang X."/>
            <person name="James A.A."/>
        </authorList>
    </citation>
    <scope>NUCLEOTIDE SEQUENCE [LARGE SCALE GENOMIC DNA]</scope>
    <source>
        <strain evidence="9">Foshan</strain>
    </source>
</reference>
<reference evidence="8" key="2">
    <citation type="submission" date="2025-05" db="UniProtKB">
        <authorList>
            <consortium name="EnsemblMetazoa"/>
        </authorList>
    </citation>
    <scope>IDENTIFICATION</scope>
    <source>
        <strain evidence="8">Foshan</strain>
    </source>
</reference>
<keyword evidence="3" id="KW-0862">Zinc</keyword>
<evidence type="ECO:0000313" key="9">
    <source>
        <dbReference type="Proteomes" id="UP000069940"/>
    </source>
</evidence>
<evidence type="ECO:0000313" key="8">
    <source>
        <dbReference type="EnsemblMetazoa" id="AALFPA23_003773.P4362"/>
    </source>
</evidence>
<proteinExistence type="predicted"/>
<dbReference type="Pfam" id="PF05485">
    <property type="entry name" value="THAP"/>
    <property type="match status" value="1"/>
</dbReference>
<dbReference type="SUPFAM" id="SSF57716">
    <property type="entry name" value="Glucocorticoid receptor-like (DNA-binding domain)"/>
    <property type="match status" value="1"/>
</dbReference>
<dbReference type="Proteomes" id="UP000069940">
    <property type="component" value="Unassembled WGS sequence"/>
</dbReference>
<feature type="domain" description="THAP-type" evidence="7">
    <location>
        <begin position="1"/>
        <end position="86"/>
    </location>
</feature>
<evidence type="ECO:0000256" key="1">
    <source>
        <dbReference type="ARBA" id="ARBA00022723"/>
    </source>
</evidence>
<name>A0ABM1XXJ1_AEDAL</name>
<evidence type="ECO:0000256" key="4">
    <source>
        <dbReference type="ARBA" id="ARBA00023125"/>
    </source>
</evidence>
<evidence type="ECO:0000256" key="3">
    <source>
        <dbReference type="ARBA" id="ARBA00022833"/>
    </source>
</evidence>
<protein>
    <recommendedName>
        <fullName evidence="7">THAP-type domain-containing protein</fullName>
    </recommendedName>
</protein>
<dbReference type="RefSeq" id="XP_062699261.1">
    <property type="nucleotide sequence ID" value="XM_062843277.1"/>
</dbReference>
<dbReference type="PROSITE" id="PS50950">
    <property type="entry name" value="ZF_THAP"/>
    <property type="match status" value="1"/>
</dbReference>
<dbReference type="SMART" id="SM00692">
    <property type="entry name" value="DM3"/>
    <property type="match status" value="1"/>
</dbReference>
<dbReference type="InterPro" id="IPR006612">
    <property type="entry name" value="THAP_Znf"/>
</dbReference>
<dbReference type="SMART" id="SM00980">
    <property type="entry name" value="THAP"/>
    <property type="match status" value="1"/>
</dbReference>
<evidence type="ECO:0000256" key="6">
    <source>
        <dbReference type="SAM" id="MobiDB-lite"/>
    </source>
</evidence>
<sequence>MGGCRCTFRQCDNSTSSKPGMHFFHFPIRDWPRLEIWARNANKPDFPELPLSKLKNKVVCQDHFENRMFMNYLKEGLVKTAVPALEILEDGSVLNVETNQVSEREEWLIPEKDDAAGDSMEPPMEQPETTRMEIQFVDSEHEEFNITPVVSPPPTPKILNKTSEAVPVRVSRNADEANKTILRTPSTNVVLRKVFVKRKRKPSSEDSPSKSKMQIVSVQRLTKVSPKEEAFAQEEAPSAATPSSSTDVAPETPVPENLVQPSSTPSAVLSPPPVPAAPPAPVMPTIKIITDPAYIEKLNQASAQIAEVKQLLTDVLNKPVPEPKVITVPVPTPVPAPVQPQQPPAKQDDEICPKMEKGGPHMNKVQLFNGIKRYLNPTMVALLRMELFAGAPERQYKADEKTLAVELVNLGENVYGHFLDEFRFRLPAKKDALKWKEEALDDDDDAS</sequence>
<keyword evidence="2 5" id="KW-0863">Zinc-finger</keyword>
<keyword evidence="4 5" id="KW-0238">DNA-binding</keyword>
<organism evidence="8 9">
    <name type="scientific">Aedes albopictus</name>
    <name type="common">Asian tiger mosquito</name>
    <name type="synonym">Stegomyia albopicta</name>
    <dbReference type="NCBI Taxonomy" id="7160"/>
    <lineage>
        <taxon>Eukaryota</taxon>
        <taxon>Metazoa</taxon>
        <taxon>Ecdysozoa</taxon>
        <taxon>Arthropoda</taxon>
        <taxon>Hexapoda</taxon>
        <taxon>Insecta</taxon>
        <taxon>Pterygota</taxon>
        <taxon>Neoptera</taxon>
        <taxon>Endopterygota</taxon>
        <taxon>Diptera</taxon>
        <taxon>Nematocera</taxon>
        <taxon>Culicoidea</taxon>
        <taxon>Culicidae</taxon>
        <taxon>Culicinae</taxon>
        <taxon>Aedini</taxon>
        <taxon>Aedes</taxon>
        <taxon>Stegomyia</taxon>
    </lineage>
</organism>
<evidence type="ECO:0000259" key="7">
    <source>
        <dbReference type="PROSITE" id="PS50950"/>
    </source>
</evidence>
<feature type="region of interest" description="Disordered" evidence="6">
    <location>
        <begin position="194"/>
        <end position="273"/>
    </location>
</feature>
<dbReference type="EnsemblMetazoa" id="AALFPA23_003773.R4362">
    <property type="protein sequence ID" value="AALFPA23_003773.P4362"/>
    <property type="gene ID" value="AALFPA23_003773"/>
</dbReference>